<reference evidence="2 3" key="1">
    <citation type="submission" date="2018-08" db="EMBL/GenBank/DDBJ databases">
        <title>A genome reference for cultivated species of the human gut microbiota.</title>
        <authorList>
            <person name="Zou Y."/>
            <person name="Xue W."/>
            <person name="Luo G."/>
        </authorList>
    </citation>
    <scope>NUCLEOTIDE SEQUENCE [LARGE SCALE GENOMIC DNA]</scope>
    <source>
        <strain evidence="2 3">AM30-40</strain>
    </source>
</reference>
<feature type="transmembrane region" description="Helical" evidence="1">
    <location>
        <begin position="21"/>
        <end position="47"/>
    </location>
</feature>
<comment type="caution">
    <text evidence="2">The sequence shown here is derived from an EMBL/GenBank/DDBJ whole genome shotgun (WGS) entry which is preliminary data.</text>
</comment>
<feature type="transmembrane region" description="Helical" evidence="1">
    <location>
        <begin position="59"/>
        <end position="76"/>
    </location>
</feature>
<keyword evidence="1" id="KW-0472">Membrane</keyword>
<sequence length="122" mass="14394">MFDYLYYRFYRLWLKSSIAEGAVIMAILSFSVMLTTNILTVWGILVQYSLISYPSDCEYWILFSIIIGVVFVYLFFKGKYKKIVDKYKQEQRDLFGNIILLLYVSISVLCFLGEALYRQGKL</sequence>
<proteinExistence type="predicted"/>
<name>A0A414H3A1_PHOVU</name>
<organism evidence="2 3">
    <name type="scientific">Phocaeicola vulgatus</name>
    <name type="common">Bacteroides vulgatus</name>
    <dbReference type="NCBI Taxonomy" id="821"/>
    <lineage>
        <taxon>Bacteria</taxon>
        <taxon>Pseudomonadati</taxon>
        <taxon>Bacteroidota</taxon>
        <taxon>Bacteroidia</taxon>
        <taxon>Bacteroidales</taxon>
        <taxon>Bacteroidaceae</taxon>
        <taxon>Phocaeicola</taxon>
    </lineage>
</organism>
<evidence type="ECO:0000313" key="2">
    <source>
        <dbReference type="EMBL" id="RHD77636.1"/>
    </source>
</evidence>
<dbReference type="AlphaFoldDB" id="A0A414H3A1"/>
<accession>A0A414H3A1</accession>
<dbReference type="Proteomes" id="UP000283429">
    <property type="component" value="Unassembled WGS sequence"/>
</dbReference>
<keyword evidence="1" id="KW-1133">Transmembrane helix</keyword>
<feature type="transmembrane region" description="Helical" evidence="1">
    <location>
        <begin position="97"/>
        <end position="117"/>
    </location>
</feature>
<gene>
    <name evidence="2" type="ORF">DW783_14690</name>
</gene>
<dbReference type="RefSeq" id="WP_005682904.1">
    <property type="nucleotide sequence ID" value="NZ_QSJM01000046.1"/>
</dbReference>
<evidence type="ECO:0000256" key="1">
    <source>
        <dbReference type="SAM" id="Phobius"/>
    </source>
</evidence>
<evidence type="ECO:0000313" key="3">
    <source>
        <dbReference type="Proteomes" id="UP000283429"/>
    </source>
</evidence>
<evidence type="ECO:0008006" key="4">
    <source>
        <dbReference type="Google" id="ProtNLM"/>
    </source>
</evidence>
<dbReference type="GeneID" id="75111543"/>
<dbReference type="EMBL" id="QSJM01000046">
    <property type="protein sequence ID" value="RHD77636.1"/>
    <property type="molecule type" value="Genomic_DNA"/>
</dbReference>
<protein>
    <recommendedName>
        <fullName evidence="4">Transmembrane protein</fullName>
    </recommendedName>
</protein>
<keyword evidence="1" id="KW-0812">Transmembrane</keyword>